<dbReference type="eggNOG" id="COG2206">
    <property type="taxonomic scope" value="Bacteria"/>
</dbReference>
<dbReference type="Pfam" id="PF13487">
    <property type="entry name" value="HD_5"/>
    <property type="match status" value="1"/>
</dbReference>
<reference evidence="3 4" key="1">
    <citation type="journal article" date="2010" name="Proc. Natl. Acad. Sci. U.S.A.">
        <title>A Nitrospira metagenome illuminates the physiology and evolution of globally important nitrite-oxidizing bacteria.</title>
        <authorList>
            <person name="Lucker S."/>
            <person name="Wagner M."/>
            <person name="Maixner F."/>
            <person name="Pelletier E."/>
            <person name="Koch H."/>
            <person name="Vacherie B."/>
            <person name="Rattei T."/>
            <person name="Sinninghe Damste J."/>
            <person name="Spieck E."/>
            <person name="Le Paslier D."/>
            <person name="Daims H."/>
        </authorList>
    </citation>
    <scope>NUCLEOTIDE SEQUENCE [LARGE SCALE GENOMIC DNA]</scope>
</reference>
<dbReference type="CDD" id="cd00077">
    <property type="entry name" value="HDc"/>
    <property type="match status" value="1"/>
</dbReference>
<evidence type="ECO:0000256" key="1">
    <source>
        <dbReference type="SAM" id="MobiDB-lite"/>
    </source>
</evidence>
<dbReference type="InterPro" id="IPR021812">
    <property type="entry name" value="DUF3391"/>
</dbReference>
<dbReference type="PANTHER" id="PTHR43155">
    <property type="entry name" value="CYCLIC DI-GMP PHOSPHODIESTERASE PA4108-RELATED"/>
    <property type="match status" value="1"/>
</dbReference>
<dbReference type="Proteomes" id="UP000001660">
    <property type="component" value="Chromosome"/>
</dbReference>
<gene>
    <name evidence="3" type="ORF">NIDE1879</name>
</gene>
<dbReference type="InterPro" id="IPR003607">
    <property type="entry name" value="HD/PDEase_dom"/>
</dbReference>
<dbReference type="OrthoDB" id="9763857at2"/>
<dbReference type="AlphaFoldDB" id="D8PEE7"/>
<dbReference type="SUPFAM" id="SSF109604">
    <property type="entry name" value="HD-domain/PDEase-like"/>
    <property type="match status" value="1"/>
</dbReference>
<name>D8PEE7_9BACT</name>
<keyword evidence="3" id="KW-0378">Hydrolase</keyword>
<feature type="domain" description="HD-GYP" evidence="2">
    <location>
        <begin position="173"/>
        <end position="369"/>
    </location>
</feature>
<feature type="region of interest" description="Disordered" evidence="1">
    <location>
        <begin position="73"/>
        <end position="123"/>
    </location>
</feature>
<organism evidence="3 4">
    <name type="scientific">Nitrospira defluvii</name>
    <dbReference type="NCBI Taxonomy" id="330214"/>
    <lineage>
        <taxon>Bacteria</taxon>
        <taxon>Pseudomonadati</taxon>
        <taxon>Nitrospirota</taxon>
        <taxon>Nitrospiria</taxon>
        <taxon>Nitrospirales</taxon>
        <taxon>Nitrospiraceae</taxon>
        <taxon>Nitrospira</taxon>
    </lineage>
</organism>
<dbReference type="HOGENOM" id="CLU_000445_92_1_0"/>
<evidence type="ECO:0000259" key="2">
    <source>
        <dbReference type="PROSITE" id="PS51832"/>
    </source>
</evidence>
<accession>D8PEE7</accession>
<keyword evidence="4" id="KW-1185">Reference proteome</keyword>
<dbReference type="PROSITE" id="PS51832">
    <property type="entry name" value="HD_GYP"/>
    <property type="match status" value="1"/>
</dbReference>
<proteinExistence type="predicted"/>
<dbReference type="KEGG" id="nde:NIDE1879"/>
<dbReference type="STRING" id="330214.NIDE1879"/>
<dbReference type="PANTHER" id="PTHR43155:SF2">
    <property type="entry name" value="CYCLIC DI-GMP PHOSPHODIESTERASE PA4108"/>
    <property type="match status" value="1"/>
</dbReference>
<dbReference type="EMBL" id="FP929003">
    <property type="protein sequence ID" value="CBK41606.1"/>
    <property type="molecule type" value="Genomic_DNA"/>
</dbReference>
<dbReference type="Gene3D" id="1.10.3210.10">
    <property type="entry name" value="Hypothetical protein af1432"/>
    <property type="match status" value="1"/>
</dbReference>
<evidence type="ECO:0000313" key="4">
    <source>
        <dbReference type="Proteomes" id="UP000001660"/>
    </source>
</evidence>
<feature type="compositionally biased region" description="Polar residues" evidence="1">
    <location>
        <begin position="85"/>
        <end position="103"/>
    </location>
</feature>
<dbReference type="InterPro" id="IPR037522">
    <property type="entry name" value="HD_GYP_dom"/>
</dbReference>
<dbReference type="Pfam" id="PF11871">
    <property type="entry name" value="DUF3391"/>
    <property type="match status" value="1"/>
</dbReference>
<protein>
    <submittedName>
        <fullName evidence="3">Putative Metal dependent phosphohydrolase</fullName>
    </submittedName>
</protein>
<sequence>MALLRTSDETSKLDTSDTLVLRPEHLRLGMYVDLNCSWFKHPFPRRSFKLTSQNQITTIKGLGLATVLVYPRESDPETDEEGNAIQPTPSSSGVSETTAQTSGTEADAEPEAPTPAEEEQPTHGDYHQAVELASTAYRQMLDQSSQMMKNLVSGSEEGLRHAQSMIGGLSTLLTNTEAAGTVASAFDSEDIANANLLHALNVATLSMIVAQQFDIDQDALQLIGMAGLLLDVGEQRIPRHILQNRARRSEVENVKYQLHPYLGVEMLRRFPGFPEEVLDVIRSHHERLDGSGYPERLKGDQISLPTRIVSAVDHYDALVNSFHPEDALSPAEALATMYKHQQRLFSPEVLIAMIQTLGVFPPGTVVTLTDGSFGQVLNINFKHRLKPLVLLCDQAAPADQPHTVDLQTESELSILRAIPRGELPANVVEYFRIKRWTGYFVQSSMRAA</sequence>
<evidence type="ECO:0000313" key="3">
    <source>
        <dbReference type="EMBL" id="CBK41606.1"/>
    </source>
</evidence>
<dbReference type="GO" id="GO:0016787">
    <property type="term" value="F:hydrolase activity"/>
    <property type="evidence" value="ECO:0007669"/>
    <property type="project" value="UniProtKB-KW"/>
</dbReference>